<gene>
    <name evidence="8" type="ORF">GAO09_27560</name>
</gene>
<evidence type="ECO:0000313" key="9">
    <source>
        <dbReference type="Proteomes" id="UP000435138"/>
    </source>
</evidence>
<name>A0A6A8AG81_9HYPH</name>
<dbReference type="AlphaFoldDB" id="A0A6A8AG81"/>
<protein>
    <submittedName>
        <fullName evidence="8">Outer membrane beta-barrel protein</fullName>
    </submittedName>
</protein>
<organism evidence="8 9">
    <name type="scientific">Endobacterium cereale</name>
    <dbReference type="NCBI Taxonomy" id="2663029"/>
    <lineage>
        <taxon>Bacteria</taxon>
        <taxon>Pseudomonadati</taxon>
        <taxon>Pseudomonadota</taxon>
        <taxon>Alphaproteobacteria</taxon>
        <taxon>Hyphomicrobiales</taxon>
        <taxon>Rhizobiaceae</taxon>
        <taxon>Endobacterium</taxon>
    </lineage>
</organism>
<evidence type="ECO:0000256" key="3">
    <source>
        <dbReference type="ARBA" id="ARBA00023136"/>
    </source>
</evidence>
<dbReference type="InterPro" id="IPR051692">
    <property type="entry name" value="OMP-like"/>
</dbReference>
<feature type="signal peptide" evidence="6">
    <location>
        <begin position="1"/>
        <end position="30"/>
    </location>
</feature>
<dbReference type="RefSeq" id="WP_153359868.1">
    <property type="nucleotide sequence ID" value="NZ_JAYKOO010000001.1"/>
</dbReference>
<dbReference type="GO" id="GO:0009279">
    <property type="term" value="C:cell outer membrane"/>
    <property type="evidence" value="ECO:0007669"/>
    <property type="project" value="UniProtKB-SubCell"/>
</dbReference>
<dbReference type="InterPro" id="IPR011250">
    <property type="entry name" value="OMP/PagP_B-barrel"/>
</dbReference>
<accession>A0A6A8AG81</accession>
<dbReference type="PANTHER" id="PTHR34001:SF3">
    <property type="entry name" value="BLL7405 PROTEIN"/>
    <property type="match status" value="1"/>
</dbReference>
<reference evidence="8 9" key="1">
    <citation type="submission" date="2019-11" db="EMBL/GenBank/DDBJ databases">
        <title>Genome analysis of Rhizobacterium cereale a novel genus and species isolated from maize roots in North Spain.</title>
        <authorList>
            <person name="Menendez E."/>
            <person name="Flores-Felix J.D."/>
            <person name="Ramirez-Bahena M.-H."/>
            <person name="Igual J.M."/>
            <person name="Garcia-Fraile P."/>
            <person name="Peix A."/>
            <person name="Velazquez E."/>
        </authorList>
    </citation>
    <scope>NUCLEOTIDE SEQUENCE [LARGE SCALE GENOMIC DNA]</scope>
    <source>
        <strain evidence="8 9">RZME27</strain>
    </source>
</reference>
<proteinExistence type="inferred from homology"/>
<dbReference type="Pfam" id="PF13505">
    <property type="entry name" value="OMP_b-brl"/>
    <property type="match status" value="1"/>
</dbReference>
<comment type="subcellular location">
    <subcellularLocation>
        <location evidence="1">Cell outer membrane</location>
    </subcellularLocation>
</comment>
<dbReference type="InterPro" id="IPR027385">
    <property type="entry name" value="Beta-barrel_OMP"/>
</dbReference>
<comment type="similarity">
    <text evidence="5">Belongs to the Omp25/RopB family.</text>
</comment>
<keyword evidence="9" id="KW-1185">Reference proteome</keyword>
<dbReference type="Proteomes" id="UP000435138">
    <property type="component" value="Unassembled WGS sequence"/>
</dbReference>
<keyword evidence="4" id="KW-0998">Cell outer membrane</keyword>
<sequence>MKKFSPAAGTALASIFAAVFAMTATSAARAADAVEQIPEAPVAIETAAPVFTWSGPYAGLHGGYGWGNGDLNTGAGTFSDNFDGGRFGGFVGYNWQMSNGFVAGIEGDVNYDWNEESIGTTDVSSGFSGSARARLGYAMDRALPYIAGGWTATNVKAEGPGIDTDDTLHGWTIGAGVDYAFTDNIFGRAEYRYNDFGSGNLGGADIDFDQHIVNVGIGVKF</sequence>
<evidence type="ECO:0000313" key="8">
    <source>
        <dbReference type="EMBL" id="MQY49789.1"/>
    </source>
</evidence>
<evidence type="ECO:0000256" key="6">
    <source>
        <dbReference type="SAM" id="SignalP"/>
    </source>
</evidence>
<dbReference type="SUPFAM" id="SSF56925">
    <property type="entry name" value="OMPA-like"/>
    <property type="match status" value="1"/>
</dbReference>
<keyword evidence="3" id="KW-0472">Membrane</keyword>
<evidence type="ECO:0000256" key="2">
    <source>
        <dbReference type="ARBA" id="ARBA00022729"/>
    </source>
</evidence>
<dbReference type="Gene3D" id="2.40.160.20">
    <property type="match status" value="1"/>
</dbReference>
<keyword evidence="2 6" id="KW-0732">Signal</keyword>
<feature type="chain" id="PRO_5025579496" evidence="6">
    <location>
        <begin position="31"/>
        <end position="221"/>
    </location>
</feature>
<comment type="caution">
    <text evidence="8">The sequence shown here is derived from an EMBL/GenBank/DDBJ whole genome shotgun (WGS) entry which is preliminary data.</text>
</comment>
<evidence type="ECO:0000256" key="4">
    <source>
        <dbReference type="ARBA" id="ARBA00023237"/>
    </source>
</evidence>
<dbReference type="PANTHER" id="PTHR34001">
    <property type="entry name" value="BLL7405 PROTEIN"/>
    <property type="match status" value="1"/>
</dbReference>
<evidence type="ECO:0000256" key="5">
    <source>
        <dbReference type="ARBA" id="ARBA00038306"/>
    </source>
</evidence>
<dbReference type="EMBL" id="WIXI01000051">
    <property type="protein sequence ID" value="MQY49789.1"/>
    <property type="molecule type" value="Genomic_DNA"/>
</dbReference>
<feature type="domain" description="Outer membrane protein beta-barrel" evidence="7">
    <location>
        <begin position="50"/>
        <end position="221"/>
    </location>
</feature>
<evidence type="ECO:0000259" key="7">
    <source>
        <dbReference type="Pfam" id="PF13505"/>
    </source>
</evidence>
<evidence type="ECO:0000256" key="1">
    <source>
        <dbReference type="ARBA" id="ARBA00004442"/>
    </source>
</evidence>